<name>A0A5C7EY73_9PROT</name>
<sequence>MACGSCFPTTPTMGFSMLCSPSADRHGWLEALAGACLLFVAAVAQAEAISVHSAELVPVADGYALNADFSVSLNPVVIEALNKGVTIHFVVDFELSRPRKYWFNKRVATAEHSVRLSYVPLTRQYEVSNGQGTYMAESLGAALQRVGHVRGVRVLNGAILRKGSEYEAATRMRLDSTQLPPPFQVSSLTTRDWVIESDWYRWRLKP</sequence>
<dbReference type="Pfam" id="PF14334">
    <property type="entry name" value="DUF4390"/>
    <property type="match status" value="1"/>
</dbReference>
<keyword evidence="2" id="KW-1185">Reference proteome</keyword>
<dbReference type="Proteomes" id="UP000321201">
    <property type="component" value="Unassembled WGS sequence"/>
</dbReference>
<dbReference type="OrthoDB" id="5298153at2"/>
<comment type="caution">
    <text evidence="1">The sequence shown here is derived from an EMBL/GenBank/DDBJ whole genome shotgun (WGS) entry which is preliminary data.</text>
</comment>
<dbReference type="AlphaFoldDB" id="A0A5C7EY73"/>
<protein>
    <submittedName>
        <fullName evidence="1">DUF4390 domain-containing protein</fullName>
    </submittedName>
</protein>
<accession>A0A5C7EY73</accession>
<dbReference type="InterPro" id="IPR025500">
    <property type="entry name" value="DUF4390"/>
</dbReference>
<gene>
    <name evidence="1" type="ORF">FR698_01685</name>
</gene>
<proteinExistence type="predicted"/>
<dbReference type="InParanoid" id="A0A5C7EY73"/>
<dbReference type="EMBL" id="VPFL01000002">
    <property type="protein sequence ID" value="TXF13277.1"/>
    <property type="molecule type" value="Genomic_DNA"/>
</dbReference>
<organism evidence="1 2">
    <name type="scientific">Pelomicrobium methylotrophicum</name>
    <dbReference type="NCBI Taxonomy" id="2602750"/>
    <lineage>
        <taxon>Bacteria</taxon>
        <taxon>Pseudomonadati</taxon>
        <taxon>Pseudomonadota</taxon>
        <taxon>Hydrogenophilia</taxon>
        <taxon>Hydrogenophilia incertae sedis</taxon>
        <taxon>Pelomicrobium</taxon>
    </lineage>
</organism>
<reference evidence="1 2" key="1">
    <citation type="submission" date="2019-08" db="EMBL/GenBank/DDBJ databases">
        <title>Pelomicrobium methylotrophicum gen. nov., sp. nov. a moderately thermophilic, facultatively anaerobic, lithoautotrophic and methylotrophic bacterium isolated from a terrestrial mud volcano.</title>
        <authorList>
            <person name="Slobodkina G.B."/>
            <person name="Merkel A.Y."/>
            <person name="Slobodkin A.I."/>
        </authorList>
    </citation>
    <scope>NUCLEOTIDE SEQUENCE [LARGE SCALE GENOMIC DNA]</scope>
    <source>
        <strain evidence="1 2">SM250</strain>
    </source>
</reference>
<evidence type="ECO:0000313" key="2">
    <source>
        <dbReference type="Proteomes" id="UP000321201"/>
    </source>
</evidence>
<evidence type="ECO:0000313" key="1">
    <source>
        <dbReference type="EMBL" id="TXF13277.1"/>
    </source>
</evidence>